<dbReference type="AlphaFoldDB" id="A0A5P8W9U3"/>
<keyword evidence="2" id="KW-1185">Reference proteome</keyword>
<name>A0A5P8W9U3_9NOSO</name>
<dbReference type="Gene3D" id="3.90.1530.10">
    <property type="entry name" value="Conserved hypothetical protein from pyrococcus furiosus pfu- 392566-001, ParB domain"/>
    <property type="match status" value="1"/>
</dbReference>
<dbReference type="SUPFAM" id="SSF160975">
    <property type="entry name" value="AF1531-like"/>
    <property type="match status" value="1"/>
</dbReference>
<organism evidence="1 2">
    <name type="scientific">Nostoc sphaeroides CCNUC1</name>
    <dbReference type="NCBI Taxonomy" id="2653204"/>
    <lineage>
        <taxon>Bacteria</taxon>
        <taxon>Bacillati</taxon>
        <taxon>Cyanobacteriota</taxon>
        <taxon>Cyanophyceae</taxon>
        <taxon>Nostocales</taxon>
        <taxon>Nostocaceae</taxon>
        <taxon>Nostoc</taxon>
    </lineage>
</organism>
<evidence type="ECO:0000313" key="1">
    <source>
        <dbReference type="EMBL" id="QFS49450.1"/>
    </source>
</evidence>
<reference evidence="1 2" key="1">
    <citation type="submission" date="2019-10" db="EMBL/GenBank/DDBJ databases">
        <title>Genomic and transcriptomic insights into the perfect genentic adaptation of a filamentous nitrogen-fixing cyanobacterium to rice fields.</title>
        <authorList>
            <person name="Chen Z."/>
        </authorList>
    </citation>
    <scope>NUCLEOTIDE SEQUENCE [LARGE SCALE GENOMIC DNA]</scope>
    <source>
        <strain evidence="1">CCNUC1</strain>
    </source>
</reference>
<dbReference type="RefSeq" id="WP_152590625.1">
    <property type="nucleotide sequence ID" value="NZ_CP045226.1"/>
</dbReference>
<proteinExistence type="predicted"/>
<accession>A0A5P8W9U3</accession>
<sequence length="246" mass="27954">MLLSVSFVPVKQITSSLPRSNFSENELNRVAELILKGEGIINPLILRSTSLESYEVVDGHFEYYAAAKAREIDLRKGEMIGAFIIEPNNQESIEQQIKLLRMPKTATSSNVSPVSDSIEPPLINTESRFINTESRMTNLESRFENRTIELQREFRLEIKNINDRLKEIENRIPKAMEPLEALNTLSLSELTSKLRRVGINIKIIEKIISERDNGKFKSFSNVVDRIKGLGDKTMLKIIDSFAEGTV</sequence>
<dbReference type="SUPFAM" id="SSF110849">
    <property type="entry name" value="ParB/Sulfiredoxin"/>
    <property type="match status" value="1"/>
</dbReference>
<dbReference type="KEGG" id="nsh:GXM_06944"/>
<evidence type="ECO:0008006" key="3">
    <source>
        <dbReference type="Google" id="ProtNLM"/>
    </source>
</evidence>
<gene>
    <name evidence="1" type="ORF">GXM_06944</name>
</gene>
<evidence type="ECO:0000313" key="2">
    <source>
        <dbReference type="Proteomes" id="UP000326678"/>
    </source>
</evidence>
<dbReference type="Proteomes" id="UP000326678">
    <property type="component" value="Chromosome Gxm1"/>
</dbReference>
<dbReference type="EMBL" id="CP045226">
    <property type="protein sequence ID" value="QFS49450.1"/>
    <property type="molecule type" value="Genomic_DNA"/>
</dbReference>
<protein>
    <recommendedName>
        <fullName evidence="3">Chromosome partitioning protein ParB</fullName>
    </recommendedName>
</protein>
<dbReference type="InterPro" id="IPR036086">
    <property type="entry name" value="ParB/Sulfiredoxin_sf"/>
</dbReference>